<dbReference type="Gene3D" id="1.20.120.1770">
    <property type="match status" value="1"/>
</dbReference>
<keyword evidence="3 7" id="KW-0812">Transmembrane</keyword>
<feature type="domain" description="Cytochrome b561" evidence="8">
    <location>
        <begin position="109"/>
        <end position="172"/>
    </location>
</feature>
<comment type="caution">
    <text evidence="9">The sequence shown here is derived from an EMBL/GenBank/DDBJ whole genome shotgun (WGS) entry which is preliminary data.</text>
</comment>
<accession>A0AAD2HVA9</accession>
<evidence type="ECO:0000313" key="9">
    <source>
        <dbReference type="EMBL" id="CAK5282808.1"/>
    </source>
</evidence>
<dbReference type="GO" id="GO:0016020">
    <property type="term" value="C:membrane"/>
    <property type="evidence" value="ECO:0007669"/>
    <property type="project" value="UniProtKB-SubCell"/>
</dbReference>
<reference evidence="9" key="1">
    <citation type="submission" date="2023-11" db="EMBL/GenBank/DDBJ databases">
        <authorList>
            <person name="De Vega J J."/>
            <person name="De Vega J J."/>
        </authorList>
    </citation>
    <scope>NUCLEOTIDE SEQUENCE</scope>
</reference>
<gene>
    <name evidence="9" type="ORF">MYCIT1_LOCUS34869</name>
</gene>
<evidence type="ECO:0000313" key="10">
    <source>
        <dbReference type="Proteomes" id="UP001295794"/>
    </source>
</evidence>
<comment type="subcellular location">
    <subcellularLocation>
        <location evidence="1">Membrane</location>
    </subcellularLocation>
</comment>
<evidence type="ECO:0000256" key="2">
    <source>
        <dbReference type="ARBA" id="ARBA00022448"/>
    </source>
</evidence>
<name>A0AAD2HVA9_9AGAR</name>
<dbReference type="EMBL" id="CAVNYO010000463">
    <property type="protein sequence ID" value="CAK5282808.1"/>
    <property type="molecule type" value="Genomic_DNA"/>
</dbReference>
<organism evidence="9 10">
    <name type="scientific">Mycena citricolor</name>
    <dbReference type="NCBI Taxonomy" id="2018698"/>
    <lineage>
        <taxon>Eukaryota</taxon>
        <taxon>Fungi</taxon>
        <taxon>Dikarya</taxon>
        <taxon>Basidiomycota</taxon>
        <taxon>Agaricomycotina</taxon>
        <taxon>Agaricomycetes</taxon>
        <taxon>Agaricomycetidae</taxon>
        <taxon>Agaricales</taxon>
        <taxon>Marasmiineae</taxon>
        <taxon>Mycenaceae</taxon>
        <taxon>Mycena</taxon>
    </lineage>
</organism>
<dbReference type="Pfam" id="PF03188">
    <property type="entry name" value="Cytochrom_B561"/>
    <property type="match status" value="1"/>
</dbReference>
<keyword evidence="5 7" id="KW-1133">Transmembrane helix</keyword>
<keyword evidence="4" id="KW-0249">Electron transport</keyword>
<evidence type="ECO:0000256" key="4">
    <source>
        <dbReference type="ARBA" id="ARBA00022982"/>
    </source>
</evidence>
<evidence type="ECO:0000256" key="7">
    <source>
        <dbReference type="SAM" id="Phobius"/>
    </source>
</evidence>
<evidence type="ECO:0000256" key="1">
    <source>
        <dbReference type="ARBA" id="ARBA00004370"/>
    </source>
</evidence>
<feature type="transmembrane region" description="Helical" evidence="7">
    <location>
        <begin position="149"/>
        <end position="166"/>
    </location>
</feature>
<evidence type="ECO:0000256" key="6">
    <source>
        <dbReference type="ARBA" id="ARBA00023136"/>
    </source>
</evidence>
<dbReference type="Proteomes" id="UP001295794">
    <property type="component" value="Unassembled WGS sequence"/>
</dbReference>
<evidence type="ECO:0000256" key="3">
    <source>
        <dbReference type="ARBA" id="ARBA00022692"/>
    </source>
</evidence>
<evidence type="ECO:0000256" key="5">
    <source>
        <dbReference type="ARBA" id="ARBA00022989"/>
    </source>
</evidence>
<sequence>MDAVNAHRDNAISNPLSPLEVLARTHAILCTVGFLILYLSVSSSLDTSAPSPAGECFCLLPAAPSDRLRKAGSGATPPAARHLGSRDLRWLGGGAQAAKQLGFLTVHDPHQKIGVALLALYVFQLLVGIVIHFFKCAGLFRGHRPPQNYIHVLLGLTILALAAYQAHYGLYTEWNYAIGENHEVPDSAKHAWCSRRGLWVLYFLGMALFPRQLKRRRIQK</sequence>
<protein>
    <recommendedName>
        <fullName evidence="8">Cytochrome b561 domain-containing protein</fullName>
    </recommendedName>
</protein>
<keyword evidence="2" id="KW-0813">Transport</keyword>
<feature type="transmembrane region" description="Helical" evidence="7">
    <location>
        <begin position="113"/>
        <end position="137"/>
    </location>
</feature>
<evidence type="ECO:0000259" key="8">
    <source>
        <dbReference type="Pfam" id="PF03188"/>
    </source>
</evidence>
<keyword evidence="10" id="KW-1185">Reference proteome</keyword>
<proteinExistence type="predicted"/>
<dbReference type="InterPro" id="IPR006593">
    <property type="entry name" value="Cyt_b561/ferric_Rdtase_TM"/>
</dbReference>
<keyword evidence="6 7" id="KW-0472">Membrane</keyword>
<dbReference type="AlphaFoldDB" id="A0AAD2HVA9"/>